<protein>
    <submittedName>
        <fullName evidence="2">Uncharacterized protein</fullName>
    </submittedName>
</protein>
<reference evidence="2 3" key="1">
    <citation type="journal article" date="2020" name="Nature">
        <title>Six reference-quality genomes reveal evolution of bat adaptations.</title>
        <authorList>
            <person name="Jebb D."/>
            <person name="Huang Z."/>
            <person name="Pippel M."/>
            <person name="Hughes G.M."/>
            <person name="Lavrichenko K."/>
            <person name="Devanna P."/>
            <person name="Winkler S."/>
            <person name="Jermiin L.S."/>
            <person name="Skirmuntt E.C."/>
            <person name="Katzourakis A."/>
            <person name="Burkitt-Gray L."/>
            <person name="Ray D.A."/>
            <person name="Sullivan K.A.M."/>
            <person name="Roscito J.G."/>
            <person name="Kirilenko B.M."/>
            <person name="Davalos L.M."/>
            <person name="Corthals A.P."/>
            <person name="Power M.L."/>
            <person name="Jones G."/>
            <person name="Ransome R.D."/>
            <person name="Dechmann D.K.N."/>
            <person name="Locatelli A.G."/>
            <person name="Puechmaille S.J."/>
            <person name="Fedrigo O."/>
            <person name="Jarvis E.D."/>
            <person name="Hiller M."/>
            <person name="Vernes S.C."/>
            <person name="Myers E.W."/>
            <person name="Teeling E.C."/>
        </authorList>
    </citation>
    <scope>NUCLEOTIDE SEQUENCE [LARGE SCALE GENOMIC DNA]</scope>
    <source>
        <strain evidence="2">Bat1K_MPI-CBG_1</strain>
    </source>
</reference>
<sequence length="241" mass="25776">MERREEPPPTVSIRERGHGQQLVCWGKGCIARRPRLLPPDSSWQLSEAHTESRSPRCPVTPPILLKPNGLKPSLNVSGRAPERTGTVPTLDSRVHTSVVFQQDRKRAICPPPRVHAQRPACVTHGTPAPGRPTHSHAPHQVTSSLRAKQDKHASPGNSCRVFISQGAATPEMRHTAATGGPVIPPSLQAGLAAVPRGVGVSAEWPQGLASWDRELCGRHGQTQAPPLCTPHGTQASSLAVS</sequence>
<dbReference type="EMBL" id="JABVXQ010000014">
    <property type="protein sequence ID" value="KAF6078327.1"/>
    <property type="molecule type" value="Genomic_DNA"/>
</dbReference>
<comment type="caution">
    <text evidence="2">The sequence shown here is derived from an EMBL/GenBank/DDBJ whole genome shotgun (WGS) entry which is preliminary data.</text>
</comment>
<evidence type="ECO:0000256" key="1">
    <source>
        <dbReference type="SAM" id="MobiDB-lite"/>
    </source>
</evidence>
<organism evidence="2 3">
    <name type="scientific">Phyllostomus discolor</name>
    <name type="common">pale spear-nosed bat</name>
    <dbReference type="NCBI Taxonomy" id="89673"/>
    <lineage>
        <taxon>Eukaryota</taxon>
        <taxon>Metazoa</taxon>
        <taxon>Chordata</taxon>
        <taxon>Craniata</taxon>
        <taxon>Vertebrata</taxon>
        <taxon>Euteleostomi</taxon>
        <taxon>Mammalia</taxon>
        <taxon>Eutheria</taxon>
        <taxon>Laurasiatheria</taxon>
        <taxon>Chiroptera</taxon>
        <taxon>Yangochiroptera</taxon>
        <taxon>Phyllostomidae</taxon>
        <taxon>Phyllostominae</taxon>
        <taxon>Phyllostomus</taxon>
    </lineage>
</organism>
<accession>A0A833YJX8</accession>
<evidence type="ECO:0000313" key="2">
    <source>
        <dbReference type="EMBL" id="KAF6078327.1"/>
    </source>
</evidence>
<dbReference type="AlphaFoldDB" id="A0A833YJX8"/>
<name>A0A833YJX8_9CHIR</name>
<feature type="compositionally biased region" description="Polar residues" evidence="1">
    <location>
        <begin position="231"/>
        <end position="241"/>
    </location>
</feature>
<evidence type="ECO:0000313" key="3">
    <source>
        <dbReference type="Proteomes" id="UP000664940"/>
    </source>
</evidence>
<proteinExistence type="predicted"/>
<gene>
    <name evidence="2" type="ORF">HJG60_009177</name>
</gene>
<feature type="region of interest" description="Disordered" evidence="1">
    <location>
        <begin position="222"/>
        <end position="241"/>
    </location>
</feature>
<feature type="region of interest" description="Disordered" evidence="1">
    <location>
        <begin position="115"/>
        <end position="156"/>
    </location>
</feature>
<dbReference type="Proteomes" id="UP000664940">
    <property type="component" value="Unassembled WGS sequence"/>
</dbReference>
<feature type="region of interest" description="Disordered" evidence="1">
    <location>
        <begin position="36"/>
        <end position="88"/>
    </location>
</feature>